<gene>
    <name evidence="2" type="primary">CPK28</name>
    <name evidence="2" type="ORF">SPIL2461_LOCUS1888</name>
</gene>
<evidence type="ECO:0000256" key="1">
    <source>
        <dbReference type="SAM" id="MobiDB-lite"/>
    </source>
</evidence>
<reference evidence="2" key="1">
    <citation type="submission" date="2021-02" db="EMBL/GenBank/DDBJ databases">
        <authorList>
            <person name="Dougan E. K."/>
            <person name="Rhodes N."/>
            <person name="Thang M."/>
            <person name="Chan C."/>
        </authorList>
    </citation>
    <scope>NUCLEOTIDE SEQUENCE</scope>
</reference>
<name>A0A812JK24_SYMPI</name>
<feature type="region of interest" description="Disordered" evidence="1">
    <location>
        <begin position="88"/>
        <end position="113"/>
    </location>
</feature>
<evidence type="ECO:0000313" key="2">
    <source>
        <dbReference type="EMBL" id="CAE7203421.1"/>
    </source>
</evidence>
<organism evidence="2 3">
    <name type="scientific">Symbiodinium pilosum</name>
    <name type="common">Dinoflagellate</name>
    <dbReference type="NCBI Taxonomy" id="2952"/>
    <lineage>
        <taxon>Eukaryota</taxon>
        <taxon>Sar</taxon>
        <taxon>Alveolata</taxon>
        <taxon>Dinophyceae</taxon>
        <taxon>Suessiales</taxon>
        <taxon>Symbiodiniaceae</taxon>
        <taxon>Symbiodinium</taxon>
    </lineage>
</organism>
<sequence length="206" mass="21495">MPDVAEAICIDSEEEQLVPQPKRKKRKKQNVPQAAKEPVLLPSCIDLDAEEEKGQQAASTEQPALEGASGTTKAVATPARLSVEAVCLSSDEEGPIPSKSSEAARSGVADSELEQRAQDLADAALQNLPPAARAARLVKVKHSILARLRSQAETGSLPSLPAVPSVQVQAEEVVPPPPPPGEAPPDAQQIPSAGLALGLTQQPQQP</sequence>
<evidence type="ECO:0000313" key="3">
    <source>
        <dbReference type="Proteomes" id="UP000649617"/>
    </source>
</evidence>
<feature type="compositionally biased region" description="Pro residues" evidence="1">
    <location>
        <begin position="174"/>
        <end position="183"/>
    </location>
</feature>
<accession>A0A812JK24</accession>
<feature type="region of interest" description="Disordered" evidence="1">
    <location>
        <begin position="1"/>
        <end position="76"/>
    </location>
</feature>
<protein>
    <submittedName>
        <fullName evidence="2">CPK28 protein</fullName>
    </submittedName>
</protein>
<comment type="caution">
    <text evidence="2">The sequence shown here is derived from an EMBL/GenBank/DDBJ whole genome shotgun (WGS) entry which is preliminary data.</text>
</comment>
<dbReference type="AlphaFoldDB" id="A0A812JK24"/>
<feature type="region of interest" description="Disordered" evidence="1">
    <location>
        <begin position="151"/>
        <end position="206"/>
    </location>
</feature>
<dbReference type="Proteomes" id="UP000649617">
    <property type="component" value="Unassembled WGS sequence"/>
</dbReference>
<dbReference type="EMBL" id="CAJNIZ010001938">
    <property type="protein sequence ID" value="CAE7203421.1"/>
    <property type="molecule type" value="Genomic_DNA"/>
</dbReference>
<proteinExistence type="predicted"/>
<feature type="non-terminal residue" evidence="2">
    <location>
        <position position="1"/>
    </location>
</feature>
<keyword evidence="3" id="KW-1185">Reference proteome</keyword>
<feature type="compositionally biased region" description="Low complexity" evidence="1">
    <location>
        <begin position="162"/>
        <end position="173"/>
    </location>
</feature>